<evidence type="ECO:0000256" key="1">
    <source>
        <dbReference type="ARBA" id="ARBA00010203"/>
    </source>
</evidence>
<gene>
    <name evidence="10" type="ORF">QEH59_01295</name>
</gene>
<evidence type="ECO:0000256" key="7">
    <source>
        <dbReference type="ARBA" id="ARBA00023125"/>
    </source>
</evidence>
<dbReference type="SUPFAM" id="SSF53335">
    <property type="entry name" value="S-adenosyl-L-methionine-dependent methyltransferases"/>
    <property type="match status" value="2"/>
</dbReference>
<dbReference type="InterPro" id="IPR002941">
    <property type="entry name" value="DNA_methylase_N4/N6"/>
</dbReference>
<dbReference type="EC" id="2.1.1.113" evidence="2"/>
<dbReference type="RefSeq" id="WP_308983550.1">
    <property type="nucleotide sequence ID" value="NZ_JARXIC010000002.1"/>
</dbReference>
<dbReference type="InterPro" id="IPR029063">
    <property type="entry name" value="SAM-dependent_MTases_sf"/>
</dbReference>
<evidence type="ECO:0000256" key="6">
    <source>
        <dbReference type="ARBA" id="ARBA00022747"/>
    </source>
</evidence>
<dbReference type="InterPro" id="IPR017985">
    <property type="entry name" value="MeTrfase_CN4_CS"/>
</dbReference>
<dbReference type="GO" id="GO:0008168">
    <property type="term" value="F:methyltransferase activity"/>
    <property type="evidence" value="ECO:0007669"/>
    <property type="project" value="UniProtKB-KW"/>
</dbReference>
<evidence type="ECO:0000256" key="5">
    <source>
        <dbReference type="ARBA" id="ARBA00022691"/>
    </source>
</evidence>
<proteinExistence type="inferred from homology"/>
<evidence type="ECO:0000313" key="11">
    <source>
        <dbReference type="Proteomes" id="UP001243717"/>
    </source>
</evidence>
<evidence type="ECO:0000313" key="10">
    <source>
        <dbReference type="EMBL" id="MDQ8193041.1"/>
    </source>
</evidence>
<keyword evidence="6" id="KW-0680">Restriction system</keyword>
<dbReference type="GO" id="GO:0032259">
    <property type="term" value="P:methylation"/>
    <property type="evidence" value="ECO:0007669"/>
    <property type="project" value="UniProtKB-KW"/>
</dbReference>
<feature type="domain" description="DNA methylase N-4/N-6" evidence="9">
    <location>
        <begin position="18"/>
        <end position="85"/>
    </location>
</feature>
<dbReference type="Proteomes" id="UP001243717">
    <property type="component" value="Unassembled WGS sequence"/>
</dbReference>
<keyword evidence="5" id="KW-0949">S-adenosyl-L-methionine</keyword>
<evidence type="ECO:0000259" key="9">
    <source>
        <dbReference type="Pfam" id="PF01555"/>
    </source>
</evidence>
<name>A0ABU1AGY7_9BACT</name>
<keyword evidence="4" id="KW-0808">Transferase</keyword>
<dbReference type="EMBL" id="JARXIC010000002">
    <property type="protein sequence ID" value="MDQ8193041.1"/>
    <property type="molecule type" value="Genomic_DNA"/>
</dbReference>
<sequence length="379" mass="43484">MPTTQATPRSSNLIKQGAFWTAKQRDGHSIHEISYRACYKPQLPAYFIQRYAEPGQLIYDPFMGRGTTLIEAKLLGHNVIGNDVNPLSTILTAPRLCEQSLEQIAYRIEGIELPKMEIEDEDLLVFFEYKTLRELYGWRRYFKARHQAGTFDAIDAWLQMVACNRLTGHSKGFFSVYTLPPNQATTLNAQRKINTKREQKPEYRNTKELMLKKSKSLLRHALPENYNSTSSTLLCRSADATPEIQDESVQLIVTSPPFLDIVNYVGDNWLRNWFCQCEPEPGKLWQLRKLEDWTEKMTASLQEMSRVLKPQGRIALEVGEVRKGKLKLEEQIILAGQAAGLKVEYTLINSQSFTKTANCWGVRNNTRGTNSNRIVVFKK</sequence>
<evidence type="ECO:0000256" key="3">
    <source>
        <dbReference type="ARBA" id="ARBA00022603"/>
    </source>
</evidence>
<evidence type="ECO:0000256" key="8">
    <source>
        <dbReference type="ARBA" id="ARBA00049120"/>
    </source>
</evidence>
<evidence type="ECO:0000256" key="4">
    <source>
        <dbReference type="ARBA" id="ARBA00022679"/>
    </source>
</evidence>
<keyword evidence="11" id="KW-1185">Reference proteome</keyword>
<dbReference type="Gene3D" id="3.40.50.150">
    <property type="entry name" value="Vaccinia Virus protein VP39"/>
    <property type="match status" value="2"/>
</dbReference>
<dbReference type="PROSITE" id="PS00093">
    <property type="entry name" value="N4_MTASE"/>
    <property type="match status" value="1"/>
</dbReference>
<comment type="similarity">
    <text evidence="1">Belongs to the N(4)/N(6)-methyltransferase family. N(4) subfamily.</text>
</comment>
<dbReference type="Pfam" id="PF01555">
    <property type="entry name" value="N6_N4_Mtase"/>
    <property type="match status" value="1"/>
</dbReference>
<keyword evidence="7" id="KW-0238">DNA-binding</keyword>
<protein>
    <recommendedName>
        <fullName evidence="2">site-specific DNA-methyltransferase (cytosine-N(4)-specific)</fullName>
        <ecNumber evidence="2">2.1.1.113</ecNumber>
    </recommendedName>
</protein>
<organism evidence="10 11">
    <name type="scientific">Thalassobacterium sedimentorum</name>
    <dbReference type="NCBI Taxonomy" id="3041258"/>
    <lineage>
        <taxon>Bacteria</taxon>
        <taxon>Pseudomonadati</taxon>
        <taxon>Verrucomicrobiota</taxon>
        <taxon>Opitutia</taxon>
        <taxon>Puniceicoccales</taxon>
        <taxon>Coraliomargaritaceae</taxon>
        <taxon>Thalassobacterium</taxon>
    </lineage>
</organism>
<comment type="catalytic activity">
    <reaction evidence="8">
        <text>a 2'-deoxycytidine in DNA + S-adenosyl-L-methionine = an N(4)-methyl-2'-deoxycytidine in DNA + S-adenosyl-L-homocysteine + H(+)</text>
        <dbReference type="Rhea" id="RHEA:16857"/>
        <dbReference type="Rhea" id="RHEA-COMP:11369"/>
        <dbReference type="Rhea" id="RHEA-COMP:13674"/>
        <dbReference type="ChEBI" id="CHEBI:15378"/>
        <dbReference type="ChEBI" id="CHEBI:57856"/>
        <dbReference type="ChEBI" id="CHEBI:59789"/>
        <dbReference type="ChEBI" id="CHEBI:85452"/>
        <dbReference type="ChEBI" id="CHEBI:137933"/>
        <dbReference type="EC" id="2.1.1.113"/>
    </reaction>
</comment>
<reference evidence="10 11" key="1">
    <citation type="submission" date="2023-04" db="EMBL/GenBank/DDBJ databases">
        <title>A novel bacteria isolated from coastal sediment.</title>
        <authorList>
            <person name="Liu X.-J."/>
            <person name="Du Z.-J."/>
        </authorList>
    </citation>
    <scope>NUCLEOTIDE SEQUENCE [LARGE SCALE GENOMIC DNA]</scope>
    <source>
        <strain evidence="10 11">SDUM461004</strain>
    </source>
</reference>
<evidence type="ECO:0000256" key="2">
    <source>
        <dbReference type="ARBA" id="ARBA00012185"/>
    </source>
</evidence>
<comment type="caution">
    <text evidence="10">The sequence shown here is derived from an EMBL/GenBank/DDBJ whole genome shotgun (WGS) entry which is preliminary data.</text>
</comment>
<keyword evidence="3 10" id="KW-0489">Methyltransferase</keyword>
<accession>A0ABU1AGY7</accession>